<gene>
    <name evidence="2" type="ORF">QE152_g6314</name>
</gene>
<keyword evidence="3" id="KW-1185">Reference proteome</keyword>
<feature type="domain" description="Syndetin C-terminal" evidence="1">
    <location>
        <begin position="68"/>
        <end position="277"/>
    </location>
</feature>
<dbReference type="InterPro" id="IPR019514">
    <property type="entry name" value="Syndetin_C"/>
</dbReference>
<dbReference type="GO" id="GO:1990745">
    <property type="term" value="C:EARP complex"/>
    <property type="evidence" value="ECO:0007669"/>
    <property type="project" value="InterPro"/>
</dbReference>
<dbReference type="GO" id="GO:0032456">
    <property type="term" value="P:endocytic recycling"/>
    <property type="evidence" value="ECO:0007669"/>
    <property type="project" value="InterPro"/>
</dbReference>
<proteinExistence type="predicted"/>
<evidence type="ECO:0000313" key="3">
    <source>
        <dbReference type="Proteomes" id="UP001458880"/>
    </source>
</evidence>
<reference evidence="2 3" key="1">
    <citation type="journal article" date="2024" name="BMC Genomics">
        <title>De novo assembly and annotation of Popillia japonica's genome with initial clues to its potential as an invasive pest.</title>
        <authorList>
            <person name="Cucini C."/>
            <person name="Boschi S."/>
            <person name="Funari R."/>
            <person name="Cardaioli E."/>
            <person name="Iannotti N."/>
            <person name="Marturano G."/>
            <person name="Paoli F."/>
            <person name="Bruttini M."/>
            <person name="Carapelli A."/>
            <person name="Frati F."/>
            <person name="Nardi F."/>
        </authorList>
    </citation>
    <scope>NUCLEOTIDE SEQUENCE [LARGE SCALE GENOMIC DNA]</scope>
    <source>
        <strain evidence="2">DMR45628</strain>
    </source>
</reference>
<dbReference type="GO" id="GO:0042147">
    <property type="term" value="P:retrograde transport, endosome to Golgi"/>
    <property type="evidence" value="ECO:0007669"/>
    <property type="project" value="InterPro"/>
</dbReference>
<protein>
    <recommendedName>
        <fullName evidence="1">Syndetin C-terminal domain-containing protein</fullName>
    </recommendedName>
</protein>
<comment type="caution">
    <text evidence="2">The sequence shown here is derived from an EMBL/GenBank/DDBJ whole genome shotgun (WGS) entry which is preliminary data.</text>
</comment>
<dbReference type="Proteomes" id="UP001458880">
    <property type="component" value="Unassembled WGS sequence"/>
</dbReference>
<name>A0AAW1MIW3_POPJA</name>
<dbReference type="GO" id="GO:0005829">
    <property type="term" value="C:cytosol"/>
    <property type="evidence" value="ECO:0007669"/>
    <property type="project" value="GOC"/>
</dbReference>
<dbReference type="PANTHER" id="PTHR13258:SF0">
    <property type="entry name" value="SYNDETIN"/>
    <property type="match status" value="1"/>
</dbReference>
<dbReference type="Pfam" id="PF10474">
    <property type="entry name" value="Syndetin_C"/>
    <property type="match status" value="1"/>
</dbReference>
<dbReference type="InterPro" id="IPR040047">
    <property type="entry name" value="VPS50"/>
</dbReference>
<evidence type="ECO:0000313" key="2">
    <source>
        <dbReference type="EMBL" id="KAK9746215.1"/>
    </source>
</evidence>
<dbReference type="EMBL" id="JASPKY010000041">
    <property type="protein sequence ID" value="KAK9746215.1"/>
    <property type="molecule type" value="Genomic_DNA"/>
</dbReference>
<sequence>MYAVHEFFSIDLTVSSNNLYTPKLSSVLKRISDNLIKDGSCGDDILVKDRVLKPILSEIVDLKRPEQLHGLAERTVAVESVVFLSKQYEFLQEYMEYLVPPQNKIILQQFFNQTISSATDLRRPIYMTVAAQAFDLRQILMSMSKINWEVKEVMSQHNSYIDIILREIQIFTMRLEHVNSKVYVSMDVLRVLWGNIAHIITHTLVQGFSEAKKCSNGGRALMQLDFTQFLSKFEKISSLKFEKISSLRPVPHKEYVENYVKAYYLPENELEKWIKENYVKAYYLPENELEKWIKEHSEYSSKHLFGLVSCVCQNNKKSKQRLLQIVDDLKYTR</sequence>
<dbReference type="AlphaFoldDB" id="A0AAW1MIW3"/>
<accession>A0AAW1MIW3</accession>
<dbReference type="GO" id="GO:0000149">
    <property type="term" value="F:SNARE binding"/>
    <property type="evidence" value="ECO:0007669"/>
    <property type="project" value="TreeGrafter"/>
</dbReference>
<dbReference type="PANTHER" id="PTHR13258">
    <property type="entry name" value="SYNDETIN"/>
    <property type="match status" value="1"/>
</dbReference>
<organism evidence="2 3">
    <name type="scientific">Popillia japonica</name>
    <name type="common">Japanese beetle</name>
    <dbReference type="NCBI Taxonomy" id="7064"/>
    <lineage>
        <taxon>Eukaryota</taxon>
        <taxon>Metazoa</taxon>
        <taxon>Ecdysozoa</taxon>
        <taxon>Arthropoda</taxon>
        <taxon>Hexapoda</taxon>
        <taxon>Insecta</taxon>
        <taxon>Pterygota</taxon>
        <taxon>Neoptera</taxon>
        <taxon>Endopterygota</taxon>
        <taxon>Coleoptera</taxon>
        <taxon>Polyphaga</taxon>
        <taxon>Scarabaeiformia</taxon>
        <taxon>Scarabaeidae</taxon>
        <taxon>Rutelinae</taxon>
        <taxon>Popillia</taxon>
    </lineage>
</organism>
<evidence type="ECO:0000259" key="1">
    <source>
        <dbReference type="Pfam" id="PF10474"/>
    </source>
</evidence>